<dbReference type="GO" id="GO:0016192">
    <property type="term" value="P:vesicle-mediated transport"/>
    <property type="evidence" value="ECO:0007669"/>
    <property type="project" value="InterPro"/>
</dbReference>
<dbReference type="EnsemblMetazoa" id="GAUT033193-RA">
    <property type="protein sequence ID" value="GAUT033193-PA"/>
    <property type="gene ID" value="GAUT033193"/>
</dbReference>
<dbReference type="Pfam" id="PF00995">
    <property type="entry name" value="Sec1"/>
    <property type="match status" value="1"/>
</dbReference>
<evidence type="ECO:0000313" key="2">
    <source>
        <dbReference type="EnsemblMetazoa" id="GAUT033193-PA"/>
    </source>
</evidence>
<protein>
    <submittedName>
        <fullName evidence="2">Uncharacterized protein</fullName>
    </submittedName>
</protein>
<dbReference type="InterPro" id="IPR036045">
    <property type="entry name" value="Sec1-like_sf"/>
</dbReference>
<comment type="similarity">
    <text evidence="1">Belongs to the STXBP/unc-18/SEC1 family.</text>
</comment>
<keyword evidence="3" id="KW-1185">Reference proteome</keyword>
<dbReference type="InterPro" id="IPR001619">
    <property type="entry name" value="Sec1-like"/>
</dbReference>
<dbReference type="STRING" id="7395.A0A1A9VCV1"/>
<evidence type="ECO:0000313" key="3">
    <source>
        <dbReference type="Proteomes" id="UP000078200"/>
    </source>
</evidence>
<dbReference type="Proteomes" id="UP000078200">
    <property type="component" value="Unassembled WGS sequence"/>
</dbReference>
<proteinExistence type="inferred from homology"/>
<sequence>MQRLNWLPEALTRSVQGIIIGVLRTLRLNPVIRYRAGSSVAQNLAKQIFEQITKDSTLFEFRQQENGAAPPLLLIVDRRDDPVTTTLLHKWTYQAMVHELLTIRNNRLDLSNVQGIPNDFKELVEPLKA</sequence>
<dbReference type="Gene3D" id="3.40.50.1910">
    <property type="match status" value="1"/>
</dbReference>
<reference evidence="2" key="1">
    <citation type="submission" date="2020-05" db="UniProtKB">
        <authorList>
            <consortium name="EnsemblMetazoa"/>
        </authorList>
    </citation>
    <scope>IDENTIFICATION</scope>
    <source>
        <strain evidence="2">TTRI</strain>
    </source>
</reference>
<dbReference type="SUPFAM" id="SSF56815">
    <property type="entry name" value="Sec1/munc18-like (SM) proteins"/>
    <property type="match status" value="1"/>
</dbReference>
<organism evidence="2 3">
    <name type="scientific">Glossina austeni</name>
    <name type="common">Savannah tsetse fly</name>
    <dbReference type="NCBI Taxonomy" id="7395"/>
    <lineage>
        <taxon>Eukaryota</taxon>
        <taxon>Metazoa</taxon>
        <taxon>Ecdysozoa</taxon>
        <taxon>Arthropoda</taxon>
        <taxon>Hexapoda</taxon>
        <taxon>Insecta</taxon>
        <taxon>Pterygota</taxon>
        <taxon>Neoptera</taxon>
        <taxon>Endopterygota</taxon>
        <taxon>Diptera</taxon>
        <taxon>Brachycera</taxon>
        <taxon>Muscomorpha</taxon>
        <taxon>Hippoboscoidea</taxon>
        <taxon>Glossinidae</taxon>
        <taxon>Glossina</taxon>
    </lineage>
</organism>
<evidence type="ECO:0000256" key="1">
    <source>
        <dbReference type="ARBA" id="ARBA00009884"/>
    </source>
</evidence>
<dbReference type="PANTHER" id="PTHR11679">
    <property type="entry name" value="VESICLE PROTEIN SORTING-ASSOCIATED"/>
    <property type="match status" value="1"/>
</dbReference>
<dbReference type="VEuPathDB" id="VectorBase:GAUT033193"/>
<dbReference type="InterPro" id="IPR027482">
    <property type="entry name" value="Sec1-like_dom2"/>
</dbReference>
<dbReference type="AlphaFoldDB" id="A0A1A9VCV1"/>
<name>A0A1A9VCV1_GLOAU</name>
<accession>A0A1A9VCV1</accession>